<feature type="non-terminal residue" evidence="2">
    <location>
        <position position="1"/>
    </location>
</feature>
<dbReference type="AlphaFoldDB" id="A0A6J4V1Z8"/>
<feature type="compositionally biased region" description="Basic and acidic residues" evidence="1">
    <location>
        <begin position="115"/>
        <end position="127"/>
    </location>
</feature>
<name>A0A6J4V1Z8_9BACT</name>
<feature type="compositionally biased region" description="Basic and acidic residues" evidence="1">
    <location>
        <begin position="168"/>
        <end position="184"/>
    </location>
</feature>
<feature type="compositionally biased region" description="Basic residues" evidence="1">
    <location>
        <begin position="138"/>
        <end position="161"/>
    </location>
</feature>
<accession>A0A6J4V1Z8</accession>
<sequence>DRSAGGAGPLPGGDARRGGGGRPRRRPRGSRSGGDQGVPLAGRRAGGLDDAPSGRRRCLAGVAAGRADPVPGQRPPPGDRGRTRGRLPPGAPGDPDPRPPGDGGARRLHPARPPPPDRGRRPPRADRAGGLGAGAPPSRRRRPPRRLRLRRRPLPRRRRCGRGVTGARPERTGRRGLVGKRDNCPRTGRRRPPTRPDRAGRPRPGRRPAPGASGRRRGSDDGV</sequence>
<feature type="non-terminal residue" evidence="2">
    <location>
        <position position="223"/>
    </location>
</feature>
<protein>
    <submittedName>
        <fullName evidence="2">Uncharacterized protein</fullName>
    </submittedName>
</protein>
<dbReference type="EMBL" id="CADCWL010000088">
    <property type="protein sequence ID" value="CAA9563153.1"/>
    <property type="molecule type" value="Genomic_DNA"/>
</dbReference>
<evidence type="ECO:0000256" key="1">
    <source>
        <dbReference type="SAM" id="MobiDB-lite"/>
    </source>
</evidence>
<reference evidence="2" key="1">
    <citation type="submission" date="2020-02" db="EMBL/GenBank/DDBJ databases">
        <authorList>
            <person name="Meier V. D."/>
        </authorList>
    </citation>
    <scope>NUCLEOTIDE SEQUENCE</scope>
    <source>
        <strain evidence="2">AVDCRST_MAG19</strain>
    </source>
</reference>
<feature type="compositionally biased region" description="Pro residues" evidence="1">
    <location>
        <begin position="89"/>
        <end position="100"/>
    </location>
</feature>
<evidence type="ECO:0000313" key="2">
    <source>
        <dbReference type="EMBL" id="CAA9563153.1"/>
    </source>
</evidence>
<gene>
    <name evidence="2" type="ORF">AVDCRST_MAG19-1993</name>
</gene>
<organism evidence="2">
    <name type="scientific">uncultured Thermomicrobiales bacterium</name>
    <dbReference type="NCBI Taxonomy" id="1645740"/>
    <lineage>
        <taxon>Bacteria</taxon>
        <taxon>Pseudomonadati</taxon>
        <taxon>Thermomicrobiota</taxon>
        <taxon>Thermomicrobia</taxon>
        <taxon>Thermomicrobiales</taxon>
        <taxon>environmental samples</taxon>
    </lineage>
</organism>
<feature type="region of interest" description="Disordered" evidence="1">
    <location>
        <begin position="1"/>
        <end position="223"/>
    </location>
</feature>
<feature type="compositionally biased region" description="Gly residues" evidence="1">
    <location>
        <begin position="1"/>
        <end position="11"/>
    </location>
</feature>
<proteinExistence type="predicted"/>